<dbReference type="AlphaFoldDB" id="A0A2T7PMI9"/>
<dbReference type="InterPro" id="IPR050473">
    <property type="entry name" value="A2M/Complement_sys"/>
</dbReference>
<dbReference type="InterPro" id="IPR011625">
    <property type="entry name" value="A2M_N_BRD"/>
</dbReference>
<accession>A0A2T7PMI9</accession>
<evidence type="ECO:0008006" key="9">
    <source>
        <dbReference type="Google" id="ProtNLM"/>
    </source>
</evidence>
<comment type="caution">
    <text evidence="7">The sequence shown here is derived from an EMBL/GenBank/DDBJ whole genome shotgun (WGS) entry which is preliminary data.</text>
</comment>
<dbReference type="Gene3D" id="6.20.50.160">
    <property type="match status" value="1"/>
</dbReference>
<sequence>MVWRKRHLLGDITIAHAPWLVSPSQRAAIGCRRYVNGVRDIAQFNGRAGLFISGTPGGDRRKPPTVINLMIPRDLKIPDENDFYYWSYSRQFEIRVVATGDVAFNRSGDMTLEDKSFSIFVQTDKAMYKPGDTIRWRILAMKPDLTVLNELVDVFIKDPLNNVIRQWKGVSGGDSGVVELSMPTSDRLVLGDWTIEAKVLGVKQTKTFTVAEYVLPKYEAKVDVPANVLSTDPVKGTASAKHTRTGQPGQLLSLDYDNVQIIVNTTDPATGRQMGADADVQFSKFLAKVEFLPVSASNFKPGLLYTAYLQVTRYDGTNFANPESITVDFQVTVTRPNNTATTTASPTTTTTTQSTTSETNANETLIEVPIGRPGFWGPIYWEPEYSEQYKVTKTLTANGFLSLDVTLPEDAKRVDIEATVMNATAYSSASRSNSPSDNFLQLLLTSRNPKVGEVVEFTARTTEPVKHITYQVNVTFSVETAKPGDTVNLVISAKPNTTIFLLSVDKSVQLLKSGNDITQDTITEELVSYDYGSGFYGYWRYMFICGWPYPSRGSDASQVFNVFSPISRIQRDSMVFHKKKKILTNVTDPVFRFASNVRGGMAEAADFASPPASPDSPVERIRKNFPETWLWSMVIVGSSGIYIQPEIAPDTITTWLTTAIAVHPLYGLSVTPKPAEMTLTMGKTDGIQVIRLQRNNRKPKGVEEVRQSISVSHYLGTVSGCEAVDTDFCFTPVKLGSLPIRVNLTTPSVPGDGVEQMLLVKPEGTPKSEAESIILDVRPGVLFSHIANITFPSGVVQGSQHISVAIAGMYQ</sequence>
<evidence type="ECO:0000259" key="6">
    <source>
        <dbReference type="Pfam" id="PF07703"/>
    </source>
</evidence>
<dbReference type="FunFam" id="2.60.40.1930:FF:000001">
    <property type="entry name" value="CD109 isoform 3"/>
    <property type="match status" value="1"/>
</dbReference>
<evidence type="ECO:0000259" key="5">
    <source>
        <dbReference type="Pfam" id="PF01835"/>
    </source>
</evidence>
<keyword evidence="8" id="KW-1185">Reference proteome</keyword>
<feature type="domain" description="Alpha-2-macroglobulin bait region" evidence="6">
    <location>
        <begin position="469"/>
        <end position="511"/>
    </location>
</feature>
<keyword evidence="1" id="KW-0732">Signal</keyword>
<evidence type="ECO:0000313" key="7">
    <source>
        <dbReference type="EMBL" id="PVD34646.1"/>
    </source>
</evidence>
<dbReference type="Gene3D" id="2.20.130.20">
    <property type="match status" value="1"/>
</dbReference>
<dbReference type="OrthoDB" id="6156464at2759"/>
<dbReference type="Gene3D" id="2.60.120.1540">
    <property type="match status" value="1"/>
</dbReference>
<evidence type="ECO:0000256" key="3">
    <source>
        <dbReference type="ARBA" id="ARBA00023180"/>
    </source>
</evidence>
<dbReference type="Pfam" id="PF01835">
    <property type="entry name" value="MG2"/>
    <property type="match status" value="1"/>
</dbReference>
<organism evidence="7 8">
    <name type="scientific">Pomacea canaliculata</name>
    <name type="common">Golden apple snail</name>
    <dbReference type="NCBI Taxonomy" id="400727"/>
    <lineage>
        <taxon>Eukaryota</taxon>
        <taxon>Metazoa</taxon>
        <taxon>Spiralia</taxon>
        <taxon>Lophotrochozoa</taxon>
        <taxon>Mollusca</taxon>
        <taxon>Gastropoda</taxon>
        <taxon>Caenogastropoda</taxon>
        <taxon>Architaenioglossa</taxon>
        <taxon>Ampullarioidea</taxon>
        <taxon>Ampullariidae</taxon>
        <taxon>Pomacea</taxon>
    </lineage>
</organism>
<dbReference type="InterPro" id="IPR013783">
    <property type="entry name" value="Ig-like_fold"/>
</dbReference>
<feature type="domain" description="Macroglobulin" evidence="5">
    <location>
        <begin position="119"/>
        <end position="209"/>
    </location>
</feature>
<keyword evidence="3" id="KW-0325">Glycoprotein</keyword>
<dbReference type="EMBL" id="PZQS01000003">
    <property type="protein sequence ID" value="PVD34646.1"/>
    <property type="molecule type" value="Genomic_DNA"/>
</dbReference>
<dbReference type="Gene3D" id="2.60.40.10">
    <property type="entry name" value="Immunoglobulins"/>
    <property type="match status" value="2"/>
</dbReference>
<protein>
    <recommendedName>
        <fullName evidence="9">Alpha-2-macroglobulin bait region domain-containing protein</fullName>
    </recommendedName>
</protein>
<evidence type="ECO:0000256" key="2">
    <source>
        <dbReference type="ARBA" id="ARBA00022966"/>
    </source>
</evidence>
<gene>
    <name evidence="7" type="ORF">C0Q70_05923</name>
</gene>
<dbReference type="GO" id="GO:0004866">
    <property type="term" value="F:endopeptidase inhibitor activity"/>
    <property type="evidence" value="ECO:0007669"/>
    <property type="project" value="InterPro"/>
</dbReference>
<proteinExistence type="predicted"/>
<dbReference type="STRING" id="400727.A0A2T7PMI9"/>
<evidence type="ECO:0000256" key="1">
    <source>
        <dbReference type="ARBA" id="ARBA00022729"/>
    </source>
</evidence>
<evidence type="ECO:0000256" key="4">
    <source>
        <dbReference type="SAM" id="MobiDB-lite"/>
    </source>
</evidence>
<dbReference type="PANTHER" id="PTHR11412:SF136">
    <property type="entry name" value="CD109 ANTIGEN"/>
    <property type="match status" value="1"/>
</dbReference>
<dbReference type="Pfam" id="PF07703">
    <property type="entry name" value="A2M_BRD"/>
    <property type="match status" value="1"/>
</dbReference>
<dbReference type="Proteomes" id="UP000245119">
    <property type="component" value="Linkage Group LG3"/>
</dbReference>
<evidence type="ECO:0000313" key="8">
    <source>
        <dbReference type="Proteomes" id="UP000245119"/>
    </source>
</evidence>
<dbReference type="PANTHER" id="PTHR11412">
    <property type="entry name" value="MACROGLOBULIN / COMPLEMENT"/>
    <property type="match status" value="1"/>
</dbReference>
<keyword evidence="2" id="KW-0882">Thioester bond</keyword>
<dbReference type="InterPro" id="IPR002890">
    <property type="entry name" value="MG2"/>
</dbReference>
<reference evidence="7 8" key="1">
    <citation type="submission" date="2018-04" db="EMBL/GenBank/DDBJ databases">
        <title>The genome of golden apple snail Pomacea canaliculata provides insight into stress tolerance and invasive adaptation.</title>
        <authorList>
            <person name="Liu C."/>
            <person name="Liu B."/>
            <person name="Ren Y."/>
            <person name="Zhang Y."/>
            <person name="Wang H."/>
            <person name="Li S."/>
            <person name="Jiang F."/>
            <person name="Yin L."/>
            <person name="Zhang G."/>
            <person name="Qian W."/>
            <person name="Fan W."/>
        </authorList>
    </citation>
    <scope>NUCLEOTIDE SEQUENCE [LARGE SCALE GENOMIC DNA]</scope>
    <source>
        <strain evidence="7">SZHN2017</strain>
        <tissue evidence="7">Muscle</tissue>
    </source>
</reference>
<feature type="region of interest" description="Disordered" evidence="4">
    <location>
        <begin position="337"/>
        <end position="359"/>
    </location>
</feature>
<dbReference type="Gene3D" id="2.60.40.1930">
    <property type="match status" value="1"/>
</dbReference>
<name>A0A2T7PMI9_POMCA</name>